<dbReference type="GO" id="GO:0008081">
    <property type="term" value="F:phosphoric diester hydrolase activity"/>
    <property type="evidence" value="ECO:0007669"/>
    <property type="project" value="InterPro"/>
</dbReference>
<dbReference type="SUPFAM" id="SSF51695">
    <property type="entry name" value="PLC-like phosphodiesterases"/>
    <property type="match status" value="1"/>
</dbReference>
<dbReference type="SUPFAM" id="SSF89550">
    <property type="entry name" value="PHP domain-like"/>
    <property type="match status" value="1"/>
</dbReference>
<dbReference type="Gene3D" id="3.20.20.140">
    <property type="entry name" value="Metal-dependent hydrolases"/>
    <property type="match status" value="1"/>
</dbReference>
<evidence type="ECO:0000313" key="3">
    <source>
        <dbReference type="Proteomes" id="UP000515369"/>
    </source>
</evidence>
<dbReference type="RefSeq" id="WP_182460834.1">
    <property type="nucleotide sequence ID" value="NZ_CP059732.1"/>
</dbReference>
<reference evidence="2 3" key="1">
    <citation type="submission" date="2020-07" db="EMBL/GenBank/DDBJ databases">
        <title>Spirosoma foliorum sp. nov., isolated from the leaves on the Nejang mountain Korea, Republic of.</title>
        <authorList>
            <person name="Ho H."/>
            <person name="Lee Y.-J."/>
            <person name="Nurcahyanto D.-A."/>
            <person name="Kim S.-G."/>
        </authorList>
    </citation>
    <scope>NUCLEOTIDE SEQUENCE [LARGE SCALE GENOMIC DNA]</scope>
    <source>
        <strain evidence="2 3">PL0136</strain>
    </source>
</reference>
<proteinExistence type="predicted"/>
<feature type="chain" id="PRO_5028951306" evidence="1">
    <location>
        <begin position="22"/>
        <end position="647"/>
    </location>
</feature>
<dbReference type="GO" id="GO:0035312">
    <property type="term" value="F:5'-3' DNA exonuclease activity"/>
    <property type="evidence" value="ECO:0007669"/>
    <property type="project" value="TreeGrafter"/>
</dbReference>
<name>A0A7G5GXI5_9BACT</name>
<dbReference type="CDD" id="cd08577">
    <property type="entry name" value="PI-PLCc_GDPD_SF_unchar3"/>
    <property type="match status" value="1"/>
</dbReference>
<dbReference type="AlphaFoldDB" id="A0A7G5GXI5"/>
<dbReference type="PANTHER" id="PTHR42924:SF11">
    <property type="entry name" value="POLYMERASE_HISTIDINOL PHOSPHATASE N-TERMINAL DOMAIN-CONTAINING PROTEIN"/>
    <property type="match status" value="1"/>
</dbReference>
<dbReference type="KEGG" id="sfol:H3H32_00990"/>
<evidence type="ECO:0000256" key="1">
    <source>
        <dbReference type="SAM" id="SignalP"/>
    </source>
</evidence>
<dbReference type="EMBL" id="CP059732">
    <property type="protein sequence ID" value="QMW03577.1"/>
    <property type="molecule type" value="Genomic_DNA"/>
</dbReference>
<accession>A0A7G5GXI5</accession>
<evidence type="ECO:0000313" key="2">
    <source>
        <dbReference type="EMBL" id="QMW03577.1"/>
    </source>
</evidence>
<sequence length="647" mass="73279">MKKTTGLLLLILCFAMTMAQAQNWYKGNLHTHSLWSDGDDYPEMIMDWYKANGYQFVGLSDHNILQDVDKWVNVPHQKDRRRTFDRYLRTFGPDWVVYQKGANDSLKVRLKKLDEYRNYFEEPGKFLILKNEELSTGYQGKPIHINVTNVKNLIRPLPGNSVADVMQNNIDLVVAQRRLTGQPMFTHINHPNFYYAIKAEDLMQLRYERFFEVFNGHHLVNNYGDSTHEGTESMWDKINLHFVQQGRPLMYGMGTDDSHNYYFFGPSFANSGRSWVMVNAPVLTPKALIEAMEAGRFYISSGVMLKQLPQVGNTLAVRIKTEPDVTYKIQFFGIRKGSQQAELLREVADTVASYALTDDLLVLRAKIISSKAKYNPFMPGDVETAWTQPIAQQVVPQPVAGVVALPNAHAHNDYEQSRPLWDALDNGFTSVEADVHLIGDTLYVAHDRPSFRNPASTLENLYLKPLAERIKQHGGQALAGYKGPFYLMIDAKTSADSTYQALEKLLQRYRSILTTGNPTKNQAGIVTVVLSGNRPIPTLAKAKSRLMSVDGRPSDLGKGYNSAVMAFISDSYPNQLKWRGAGEMPADEVEKLRQLVERVHKEGKKLRLWASPEDPIVWAKLRKSGVDFISTDQHVLVKDFLLKGAGK</sequence>
<keyword evidence="3" id="KW-1185">Reference proteome</keyword>
<gene>
    <name evidence="2" type="ORF">H3H32_00990</name>
</gene>
<organism evidence="2 3">
    <name type="scientific">Spirosoma foliorum</name>
    <dbReference type="NCBI Taxonomy" id="2710596"/>
    <lineage>
        <taxon>Bacteria</taxon>
        <taxon>Pseudomonadati</taxon>
        <taxon>Bacteroidota</taxon>
        <taxon>Cytophagia</taxon>
        <taxon>Cytophagales</taxon>
        <taxon>Cytophagaceae</taxon>
        <taxon>Spirosoma</taxon>
    </lineage>
</organism>
<keyword evidence="1" id="KW-0732">Signal</keyword>
<feature type="signal peptide" evidence="1">
    <location>
        <begin position="1"/>
        <end position="21"/>
    </location>
</feature>
<dbReference type="InterPro" id="IPR052018">
    <property type="entry name" value="PHP_domain"/>
</dbReference>
<dbReference type="InterPro" id="IPR017946">
    <property type="entry name" value="PLC-like_Pdiesterase_TIM-brl"/>
</dbReference>
<protein>
    <submittedName>
        <fullName evidence="2">Histidinol-phosphatase</fullName>
    </submittedName>
</protein>
<dbReference type="InterPro" id="IPR016195">
    <property type="entry name" value="Pol/histidinol_Pase-like"/>
</dbReference>
<dbReference type="GO" id="GO:0004534">
    <property type="term" value="F:5'-3' RNA exonuclease activity"/>
    <property type="evidence" value="ECO:0007669"/>
    <property type="project" value="TreeGrafter"/>
</dbReference>
<dbReference type="Proteomes" id="UP000515369">
    <property type="component" value="Chromosome"/>
</dbReference>
<dbReference type="Gene3D" id="3.20.20.190">
    <property type="entry name" value="Phosphatidylinositol (PI) phosphodiesterase"/>
    <property type="match status" value="1"/>
</dbReference>
<dbReference type="InterPro" id="IPR039559">
    <property type="entry name" value="AIM6_PI-PLC-like_dom"/>
</dbReference>
<dbReference type="GO" id="GO:0006629">
    <property type="term" value="P:lipid metabolic process"/>
    <property type="evidence" value="ECO:0007669"/>
    <property type="project" value="InterPro"/>
</dbReference>
<dbReference type="PANTHER" id="PTHR42924">
    <property type="entry name" value="EXONUCLEASE"/>
    <property type="match status" value="1"/>
</dbReference>